<evidence type="ECO:0000313" key="2">
    <source>
        <dbReference type="Proteomes" id="UP000186108"/>
    </source>
</evidence>
<dbReference type="EMBL" id="CP009111">
    <property type="protein sequence ID" value="ANS28773.1"/>
    <property type="molecule type" value="Genomic_DNA"/>
</dbReference>
<gene>
    <name evidence="1" type="ORF">R1CP_20465</name>
</gene>
<accession>A0A1B1K810</accession>
<evidence type="ECO:0000313" key="1">
    <source>
        <dbReference type="EMBL" id="ANS28773.1"/>
    </source>
</evidence>
<organism evidence="1 2">
    <name type="scientific">Rhodococcus opacus</name>
    <name type="common">Nocardia opaca</name>
    <dbReference type="NCBI Taxonomy" id="37919"/>
    <lineage>
        <taxon>Bacteria</taxon>
        <taxon>Bacillati</taxon>
        <taxon>Actinomycetota</taxon>
        <taxon>Actinomycetes</taxon>
        <taxon>Mycobacteriales</taxon>
        <taxon>Nocardiaceae</taxon>
        <taxon>Rhodococcus</taxon>
    </lineage>
</organism>
<dbReference type="PATRIC" id="fig|37919.13.peg.4291"/>
<proteinExistence type="predicted"/>
<name>A0A1B1K810_RHOOP</name>
<dbReference type="AlphaFoldDB" id="A0A1B1K810"/>
<dbReference type="Proteomes" id="UP000186108">
    <property type="component" value="Chromosome"/>
</dbReference>
<protein>
    <submittedName>
        <fullName evidence="1">Uncharacterized protein</fullName>
    </submittedName>
</protein>
<reference evidence="1 2" key="1">
    <citation type="submission" date="2014-07" db="EMBL/GenBank/DDBJ databases">
        <authorList>
            <person name="Zhang J.E."/>
            <person name="Yang H."/>
            <person name="Guo J."/>
            <person name="Deng Z."/>
            <person name="Luo H."/>
            <person name="Luo M."/>
            <person name="Zhao B."/>
        </authorList>
    </citation>
    <scope>NUCLEOTIDE SEQUENCE [LARGE SCALE GENOMIC DNA]</scope>
    <source>
        <strain evidence="1 2">1CP</strain>
    </source>
</reference>
<sequence length="46" mass="4978">MPLRDTDSLRRSATCVDYLAAQAVVSDADSAKDELLSAPRTNSLPR</sequence>